<proteinExistence type="inferred from homology"/>
<dbReference type="Gene3D" id="3.30.1060.10">
    <property type="entry name" value="Peptide methionine sulphoxide reductase MsrA"/>
    <property type="match status" value="1"/>
</dbReference>
<comment type="catalytic activity">
    <reaction evidence="3 4">
        <text>[thioredoxin]-disulfide + L-methionine + H2O = L-methionine (S)-S-oxide + [thioredoxin]-dithiol</text>
        <dbReference type="Rhea" id="RHEA:19993"/>
        <dbReference type="Rhea" id="RHEA-COMP:10698"/>
        <dbReference type="Rhea" id="RHEA-COMP:10700"/>
        <dbReference type="ChEBI" id="CHEBI:15377"/>
        <dbReference type="ChEBI" id="CHEBI:29950"/>
        <dbReference type="ChEBI" id="CHEBI:50058"/>
        <dbReference type="ChEBI" id="CHEBI:57844"/>
        <dbReference type="ChEBI" id="CHEBI:58772"/>
        <dbReference type="EC" id="1.8.4.11"/>
    </reaction>
</comment>
<dbReference type="EC" id="1.8.4.11" evidence="4"/>
<dbReference type="SUPFAM" id="SSF55068">
    <property type="entry name" value="Peptide methionine sulfoxide reductase"/>
    <property type="match status" value="1"/>
</dbReference>
<evidence type="ECO:0000313" key="7">
    <source>
        <dbReference type="Proteomes" id="UP000449846"/>
    </source>
</evidence>
<dbReference type="EMBL" id="WMIG01000043">
    <property type="protein sequence ID" value="MTH62568.1"/>
    <property type="molecule type" value="Genomic_DNA"/>
</dbReference>
<dbReference type="GO" id="GO:0008113">
    <property type="term" value="F:peptide-methionine (S)-S-oxide reductase activity"/>
    <property type="evidence" value="ECO:0007669"/>
    <property type="project" value="UniProtKB-UniRule"/>
</dbReference>
<evidence type="ECO:0000256" key="3">
    <source>
        <dbReference type="ARBA" id="ARBA00048782"/>
    </source>
</evidence>
<gene>
    <name evidence="4 6" type="primary">msrA</name>
    <name evidence="6" type="ORF">GL300_25680</name>
</gene>
<dbReference type="RefSeq" id="WP_155042510.1">
    <property type="nucleotide sequence ID" value="NZ_WMIG01000043.1"/>
</dbReference>
<organism evidence="6 7">
    <name type="scientific">Paracoccus litorisediminis</name>
    <dbReference type="NCBI Taxonomy" id="2006130"/>
    <lineage>
        <taxon>Bacteria</taxon>
        <taxon>Pseudomonadati</taxon>
        <taxon>Pseudomonadota</taxon>
        <taxon>Alphaproteobacteria</taxon>
        <taxon>Rhodobacterales</taxon>
        <taxon>Paracoccaceae</taxon>
        <taxon>Paracoccus</taxon>
    </lineage>
</organism>
<protein>
    <recommendedName>
        <fullName evidence="4">Peptide methionine sulfoxide reductase MsrA</fullName>
        <shortName evidence="4">Protein-methionine-S-oxide reductase</shortName>
        <ecNumber evidence="4">1.8.4.11</ecNumber>
    </recommendedName>
    <alternativeName>
        <fullName evidence="4">Peptide-methionine (S)-S-oxide reductase</fullName>
        <shortName evidence="4">Peptide Met(O) reductase</shortName>
    </alternativeName>
</protein>
<comment type="caution">
    <text evidence="6">The sequence shown here is derived from an EMBL/GenBank/DDBJ whole genome shotgun (WGS) entry which is preliminary data.</text>
</comment>
<keyword evidence="7" id="KW-1185">Reference proteome</keyword>
<dbReference type="OrthoDB" id="4174719at2"/>
<dbReference type="AlphaFoldDB" id="A0A844HU15"/>
<feature type="active site" evidence="4">
    <location>
        <position position="58"/>
    </location>
</feature>
<sequence length="237" mass="25653">MISPLAAIIRPIHLAVIAIALSMGVQVAQAQEGLKIPPPRRDIAASGSTQTALFAGGCFWGVQGVFQHVVGVKNAVSGYAGGAAATAEYRRVGSGRTGHAEAVRISYDPSKISYGKLLQIFFSAAHDPTQLNRQGPDTGTQYRSAIFPQNKEQAAVARAYIDQLKATRLYSAPIVTIVEPGKSFYPAETYHKDYLVNNPTQPYIRINDLPKIEHLRNLFPDVWRKNPVLVAEAGTNG</sequence>
<keyword evidence="1 4" id="KW-0560">Oxidoreductase</keyword>
<reference evidence="6 7" key="1">
    <citation type="submission" date="2019-11" db="EMBL/GenBank/DDBJ databases">
        <authorList>
            <person name="Dong K."/>
        </authorList>
    </citation>
    <scope>NUCLEOTIDE SEQUENCE [LARGE SCALE GENOMIC DNA]</scope>
    <source>
        <strain evidence="6 7">NBRC 112902</strain>
    </source>
</reference>
<comment type="function">
    <text evidence="4">Has an important function as a repair enzyme for proteins that have been inactivated by oxidation. Catalyzes the reversible oxidation-reduction of methionine sulfoxide in proteins to methionine.</text>
</comment>
<evidence type="ECO:0000256" key="4">
    <source>
        <dbReference type="HAMAP-Rule" id="MF_01401"/>
    </source>
</evidence>
<dbReference type="PANTHER" id="PTHR43774:SF1">
    <property type="entry name" value="PEPTIDE METHIONINE SULFOXIDE REDUCTASE MSRA 2"/>
    <property type="match status" value="1"/>
</dbReference>
<evidence type="ECO:0000256" key="2">
    <source>
        <dbReference type="ARBA" id="ARBA00047806"/>
    </source>
</evidence>
<dbReference type="HAMAP" id="MF_01401">
    <property type="entry name" value="MsrA"/>
    <property type="match status" value="1"/>
</dbReference>
<name>A0A844HU15_9RHOB</name>
<comment type="catalytic activity">
    <reaction evidence="2 4">
        <text>L-methionyl-[protein] + [thioredoxin]-disulfide + H2O = L-methionyl-(S)-S-oxide-[protein] + [thioredoxin]-dithiol</text>
        <dbReference type="Rhea" id="RHEA:14217"/>
        <dbReference type="Rhea" id="RHEA-COMP:10698"/>
        <dbReference type="Rhea" id="RHEA-COMP:10700"/>
        <dbReference type="Rhea" id="RHEA-COMP:12313"/>
        <dbReference type="Rhea" id="RHEA-COMP:12315"/>
        <dbReference type="ChEBI" id="CHEBI:15377"/>
        <dbReference type="ChEBI" id="CHEBI:16044"/>
        <dbReference type="ChEBI" id="CHEBI:29950"/>
        <dbReference type="ChEBI" id="CHEBI:44120"/>
        <dbReference type="ChEBI" id="CHEBI:50058"/>
        <dbReference type="EC" id="1.8.4.11"/>
    </reaction>
</comment>
<evidence type="ECO:0000313" key="6">
    <source>
        <dbReference type="EMBL" id="MTH62568.1"/>
    </source>
</evidence>
<dbReference type="Pfam" id="PF01625">
    <property type="entry name" value="PMSR"/>
    <property type="match status" value="1"/>
</dbReference>
<dbReference type="PANTHER" id="PTHR43774">
    <property type="entry name" value="PEPTIDE METHIONINE SULFOXIDE REDUCTASE"/>
    <property type="match status" value="1"/>
</dbReference>
<accession>A0A844HU15</accession>
<feature type="domain" description="Peptide methionine sulphoxide reductase MsrA" evidence="5">
    <location>
        <begin position="51"/>
        <end position="203"/>
    </location>
</feature>
<evidence type="ECO:0000256" key="1">
    <source>
        <dbReference type="ARBA" id="ARBA00023002"/>
    </source>
</evidence>
<dbReference type="InterPro" id="IPR002569">
    <property type="entry name" value="Met_Sox_Rdtase_MsrA_dom"/>
</dbReference>
<evidence type="ECO:0000259" key="5">
    <source>
        <dbReference type="Pfam" id="PF01625"/>
    </source>
</evidence>
<comment type="similarity">
    <text evidence="4">Belongs to the MsrA Met sulfoxide reductase family.</text>
</comment>
<dbReference type="Proteomes" id="UP000449846">
    <property type="component" value="Unassembled WGS sequence"/>
</dbReference>
<dbReference type="NCBIfam" id="TIGR00401">
    <property type="entry name" value="msrA"/>
    <property type="match status" value="1"/>
</dbReference>
<dbReference type="InterPro" id="IPR036509">
    <property type="entry name" value="Met_Sox_Rdtase_MsrA_sf"/>
</dbReference>